<dbReference type="InterPro" id="IPR017927">
    <property type="entry name" value="FAD-bd_FR_type"/>
</dbReference>
<keyword evidence="9" id="KW-0560">Oxidoreductase</keyword>
<evidence type="ECO:0000256" key="12">
    <source>
        <dbReference type="ARBA" id="ARBA00023136"/>
    </source>
</evidence>
<protein>
    <recommendedName>
        <fullName evidence="14">FAD-binding FR-type domain-containing protein</fullName>
    </recommendedName>
</protein>
<comment type="cofactor">
    <cofactor evidence="1">
        <name>FAD</name>
        <dbReference type="ChEBI" id="CHEBI:57692"/>
    </cofactor>
</comment>
<evidence type="ECO:0000256" key="13">
    <source>
        <dbReference type="SAM" id="Phobius"/>
    </source>
</evidence>
<feature type="transmembrane region" description="Helical" evidence="13">
    <location>
        <begin position="28"/>
        <end position="47"/>
    </location>
</feature>
<keyword evidence="3" id="KW-0285">Flavoprotein</keyword>
<dbReference type="GO" id="GO:0051537">
    <property type="term" value="F:2 iron, 2 sulfur cluster binding"/>
    <property type="evidence" value="ECO:0007669"/>
    <property type="project" value="UniProtKB-KW"/>
</dbReference>
<dbReference type="InterPro" id="IPR013130">
    <property type="entry name" value="Fe3_Rdtase_TM_dom"/>
</dbReference>
<evidence type="ECO:0000256" key="1">
    <source>
        <dbReference type="ARBA" id="ARBA00001974"/>
    </source>
</evidence>
<dbReference type="GO" id="GO:0050660">
    <property type="term" value="F:flavin adenine dinucleotide binding"/>
    <property type="evidence" value="ECO:0007669"/>
    <property type="project" value="TreeGrafter"/>
</dbReference>
<evidence type="ECO:0000256" key="10">
    <source>
        <dbReference type="ARBA" id="ARBA00023004"/>
    </source>
</evidence>
<feature type="transmembrane region" description="Helical" evidence="13">
    <location>
        <begin position="123"/>
        <end position="140"/>
    </location>
</feature>
<dbReference type="InterPro" id="IPR013112">
    <property type="entry name" value="FAD-bd_8"/>
</dbReference>
<keyword evidence="16" id="KW-1185">Reference proteome</keyword>
<dbReference type="InterPro" id="IPR001433">
    <property type="entry name" value="OxRdtase_FAD/NAD-bd"/>
</dbReference>
<feature type="domain" description="FAD-binding FR-type" evidence="14">
    <location>
        <begin position="202"/>
        <end position="299"/>
    </location>
</feature>
<keyword evidence="12 13" id="KW-0472">Membrane</keyword>
<feature type="transmembrane region" description="Helical" evidence="13">
    <location>
        <begin position="152"/>
        <end position="172"/>
    </location>
</feature>
<dbReference type="EMBL" id="CP012365">
    <property type="protein sequence ID" value="AKX60434.1"/>
    <property type="molecule type" value="Genomic_DNA"/>
</dbReference>
<dbReference type="PROSITE" id="PS51384">
    <property type="entry name" value="FAD_FR"/>
    <property type="match status" value="1"/>
</dbReference>
<keyword evidence="8 13" id="KW-1133">Transmembrane helix</keyword>
<gene>
    <name evidence="15" type="ORF">AKN88_11215</name>
</gene>
<evidence type="ECO:0000256" key="9">
    <source>
        <dbReference type="ARBA" id="ARBA00023002"/>
    </source>
</evidence>
<dbReference type="PRINTS" id="PR00410">
    <property type="entry name" value="PHEHYDRXLASE"/>
</dbReference>
<dbReference type="PANTHER" id="PTHR47354:SF8">
    <property type="entry name" value="1,2-PHENYLACETYL-COA EPOXIDASE, SUBUNIT E"/>
    <property type="match status" value="1"/>
</dbReference>
<evidence type="ECO:0000313" key="16">
    <source>
        <dbReference type="Proteomes" id="UP000063953"/>
    </source>
</evidence>
<dbReference type="SUPFAM" id="SSF63380">
    <property type="entry name" value="Riboflavin synthase domain-like"/>
    <property type="match status" value="1"/>
</dbReference>
<evidence type="ECO:0000256" key="7">
    <source>
        <dbReference type="ARBA" id="ARBA00022827"/>
    </source>
</evidence>
<keyword evidence="11" id="KW-0411">Iron-sulfur</keyword>
<evidence type="ECO:0000256" key="4">
    <source>
        <dbReference type="ARBA" id="ARBA00022692"/>
    </source>
</evidence>
<name>A0A0K1XGQ4_9GAMM</name>
<dbReference type="InterPro" id="IPR039261">
    <property type="entry name" value="FNR_nucleotide-bd"/>
</dbReference>
<sequence>MICVGLFVWLLTGLEVNNSIWFWRKQLIYLSGFIAFVLMSLVMLLAIRPRWLEARFNGLDKLYRLHKWAGIWAIVFSLLHYGLKLSKPLLKLMFAAEVKTGVGAKAVAWFDGYRGIAKDLGEWTAWFLAGMLVITLWQRFPYHVWRYAHKLMAAAYLILLFHAVVLMPAHWWAMPTSWLIVMVGVIGAYCAVVSLLGKIGTAQQYTGQIQQLRQLPSQVLEVACALPQSWQHQPGQFAFVKFAALPEAHPFTLSNAATTAGVARFSIKVLGDYSARLSALLKVGQKVQVEGPYGCFTPRLGDEQPQLWVAGGIGITPFVAWLEALQAQPETAPQATLYYCVACREQAPYLEHLEHLASQLPSIQLRVHTSNTQGRLTADTILQGSALDTPIWFCGPEPFARSIQQEMQRQGRSLDCLHLEYFKMR</sequence>
<dbReference type="PANTHER" id="PTHR47354">
    <property type="entry name" value="NADH OXIDOREDUCTASE HCR"/>
    <property type="match status" value="1"/>
</dbReference>
<dbReference type="CDD" id="cd06198">
    <property type="entry name" value="FNR_like_3"/>
    <property type="match status" value="1"/>
</dbReference>
<evidence type="ECO:0000256" key="11">
    <source>
        <dbReference type="ARBA" id="ARBA00023014"/>
    </source>
</evidence>
<accession>A0A0K1XGQ4</accession>
<keyword evidence="7" id="KW-0274">FAD</keyword>
<feature type="transmembrane region" description="Helical" evidence="13">
    <location>
        <begin position="68"/>
        <end position="83"/>
    </location>
</feature>
<evidence type="ECO:0000256" key="6">
    <source>
        <dbReference type="ARBA" id="ARBA00022723"/>
    </source>
</evidence>
<dbReference type="PATRIC" id="fig|1698449.3.peg.2260"/>
<evidence type="ECO:0000256" key="2">
    <source>
        <dbReference type="ARBA" id="ARBA00004141"/>
    </source>
</evidence>
<dbReference type="AlphaFoldDB" id="A0A0K1XGQ4"/>
<dbReference type="Proteomes" id="UP000063953">
    <property type="component" value="Chromosome"/>
</dbReference>
<dbReference type="Pfam" id="PF01794">
    <property type="entry name" value="Ferric_reduct"/>
    <property type="match status" value="1"/>
</dbReference>
<dbReference type="GO" id="GO:0046872">
    <property type="term" value="F:metal ion binding"/>
    <property type="evidence" value="ECO:0007669"/>
    <property type="project" value="UniProtKB-KW"/>
</dbReference>
<evidence type="ECO:0000313" key="15">
    <source>
        <dbReference type="EMBL" id="AKX60434.1"/>
    </source>
</evidence>
<comment type="subcellular location">
    <subcellularLocation>
        <location evidence="2">Membrane</location>
        <topology evidence="2">Multi-pass membrane protein</topology>
    </subcellularLocation>
</comment>
<dbReference type="Pfam" id="PF08022">
    <property type="entry name" value="FAD_binding_8"/>
    <property type="match status" value="1"/>
</dbReference>
<dbReference type="SUPFAM" id="SSF52343">
    <property type="entry name" value="Ferredoxin reductase-like, C-terminal NADP-linked domain"/>
    <property type="match status" value="1"/>
</dbReference>
<dbReference type="InterPro" id="IPR017938">
    <property type="entry name" value="Riboflavin_synthase-like_b-brl"/>
</dbReference>
<keyword evidence="5" id="KW-0001">2Fe-2S</keyword>
<reference evidence="15 16" key="1">
    <citation type="journal article" date="2015" name="Genome Announc.">
        <title>Genome Sequences of Oblitimonas alkaliphila gen. nov. sp. nov. (Proposed), a Novel Bacterium of the Pseudomonadaceae Family.</title>
        <authorList>
            <person name="Lauer A.C."/>
            <person name="Nicholson A.C."/>
            <person name="Humrighouse B.W."/>
            <person name="Emery B."/>
            <person name="Drobish A."/>
            <person name="Juieng P."/>
            <person name="Loparev V."/>
            <person name="McQuiston J.R."/>
        </authorList>
    </citation>
    <scope>NUCLEOTIDE SEQUENCE [LARGE SCALE GENOMIC DNA]</scope>
    <source>
        <strain evidence="15 16">E5571</strain>
    </source>
</reference>
<evidence type="ECO:0000259" key="14">
    <source>
        <dbReference type="PROSITE" id="PS51384"/>
    </source>
</evidence>
<dbReference type="Gene3D" id="3.40.50.80">
    <property type="entry name" value="Nucleotide-binding domain of ferredoxin-NADP reductase (FNR) module"/>
    <property type="match status" value="1"/>
</dbReference>
<evidence type="ECO:0000256" key="8">
    <source>
        <dbReference type="ARBA" id="ARBA00022989"/>
    </source>
</evidence>
<evidence type="ECO:0000256" key="5">
    <source>
        <dbReference type="ARBA" id="ARBA00022714"/>
    </source>
</evidence>
<keyword evidence="4 13" id="KW-0812">Transmembrane</keyword>
<dbReference type="InterPro" id="IPR050415">
    <property type="entry name" value="MRET"/>
</dbReference>
<organism evidence="15 16">
    <name type="scientific">Thiopseudomonas alkaliphila</name>
    <dbReference type="NCBI Taxonomy" id="1697053"/>
    <lineage>
        <taxon>Bacteria</taxon>
        <taxon>Pseudomonadati</taxon>
        <taxon>Pseudomonadota</taxon>
        <taxon>Gammaproteobacteria</taxon>
        <taxon>Pseudomonadales</taxon>
        <taxon>Pseudomonadaceae</taxon>
        <taxon>Thiopseudomonas</taxon>
    </lineage>
</organism>
<dbReference type="Gene3D" id="2.40.30.10">
    <property type="entry name" value="Translation factors"/>
    <property type="match status" value="1"/>
</dbReference>
<proteinExistence type="predicted"/>
<keyword evidence="6" id="KW-0479">Metal-binding</keyword>
<dbReference type="GO" id="GO:0016491">
    <property type="term" value="F:oxidoreductase activity"/>
    <property type="evidence" value="ECO:0007669"/>
    <property type="project" value="UniProtKB-KW"/>
</dbReference>
<dbReference type="Pfam" id="PF00175">
    <property type="entry name" value="NAD_binding_1"/>
    <property type="match status" value="1"/>
</dbReference>
<keyword evidence="10" id="KW-0408">Iron</keyword>
<feature type="transmembrane region" description="Helical" evidence="13">
    <location>
        <begin position="178"/>
        <end position="197"/>
    </location>
</feature>
<evidence type="ECO:0000256" key="3">
    <source>
        <dbReference type="ARBA" id="ARBA00022630"/>
    </source>
</evidence>
<dbReference type="GO" id="GO:0016020">
    <property type="term" value="C:membrane"/>
    <property type="evidence" value="ECO:0007669"/>
    <property type="project" value="UniProtKB-SubCell"/>
</dbReference>